<dbReference type="RefSeq" id="XP_003307099.1">
    <property type="nucleotide sequence ID" value="XM_003307051.2"/>
</dbReference>
<gene>
    <name evidence="1" type="ORF">PGTG_00049</name>
</gene>
<dbReference type="GeneID" id="10528105"/>
<dbReference type="AlphaFoldDB" id="E3JQ10"/>
<name>E3JQ10_PUCGT</name>
<dbReference type="HOGENOM" id="CLU_2147079_0_0_1"/>
<sequence>MIRVTLITTEEKYPLDRMLRKQLNDWSCSEVYPCAQHRSPTSVIRQWHWLRHEYIFLSFDSKPPNTKDVGLFWSIIRGNHPQLPSKCFGGTAYLGSILLLMKAGATRRRSNE</sequence>
<keyword evidence="2" id="KW-1185">Reference proteome</keyword>
<evidence type="ECO:0000313" key="1">
    <source>
        <dbReference type="EMBL" id="EFP74093.1"/>
    </source>
</evidence>
<reference key="1">
    <citation type="submission" date="2007-01" db="EMBL/GenBank/DDBJ databases">
        <title>The Genome Sequence of Puccinia graminis f. sp. tritici Strain CRL 75-36-700-3.</title>
        <authorList>
            <consortium name="The Broad Institute Genome Sequencing Platform"/>
            <person name="Birren B."/>
            <person name="Lander E."/>
            <person name="Galagan J."/>
            <person name="Nusbaum C."/>
            <person name="Devon K."/>
            <person name="Cuomo C."/>
            <person name="Jaffe D."/>
            <person name="Butler J."/>
            <person name="Alvarez P."/>
            <person name="Gnerre S."/>
            <person name="Grabherr M."/>
            <person name="Mauceli E."/>
            <person name="Brockman W."/>
            <person name="Young S."/>
            <person name="LaButti K."/>
            <person name="Sykes S."/>
            <person name="DeCaprio D."/>
            <person name="Crawford M."/>
            <person name="Koehrsen M."/>
            <person name="Engels R."/>
            <person name="Montgomery P."/>
            <person name="Pearson M."/>
            <person name="Howarth C."/>
            <person name="Larson L."/>
            <person name="White J."/>
            <person name="Zeng Q."/>
            <person name="Kodira C."/>
            <person name="Yandava C."/>
            <person name="Alvarado L."/>
            <person name="O'Leary S."/>
            <person name="Szabo L."/>
            <person name="Dean R."/>
            <person name="Schein J."/>
        </authorList>
    </citation>
    <scope>NUCLEOTIDE SEQUENCE</scope>
    <source>
        <strain>CRL 75-36-700-3</strain>
    </source>
</reference>
<dbReference type="VEuPathDB" id="FungiDB:PGTG_00049"/>
<reference evidence="2" key="2">
    <citation type="journal article" date="2011" name="Proc. Natl. Acad. Sci. U.S.A.">
        <title>Obligate biotrophy features unraveled by the genomic analysis of rust fungi.</title>
        <authorList>
            <person name="Duplessis S."/>
            <person name="Cuomo C.A."/>
            <person name="Lin Y.-C."/>
            <person name="Aerts A."/>
            <person name="Tisserant E."/>
            <person name="Veneault-Fourrey C."/>
            <person name="Joly D.L."/>
            <person name="Hacquard S."/>
            <person name="Amselem J."/>
            <person name="Cantarel B.L."/>
            <person name="Chiu R."/>
            <person name="Coutinho P.M."/>
            <person name="Feau N."/>
            <person name="Field M."/>
            <person name="Frey P."/>
            <person name="Gelhaye E."/>
            <person name="Goldberg J."/>
            <person name="Grabherr M.G."/>
            <person name="Kodira C.D."/>
            <person name="Kohler A."/>
            <person name="Kuees U."/>
            <person name="Lindquist E.A."/>
            <person name="Lucas S.M."/>
            <person name="Mago R."/>
            <person name="Mauceli E."/>
            <person name="Morin E."/>
            <person name="Murat C."/>
            <person name="Pangilinan J.L."/>
            <person name="Park R."/>
            <person name="Pearson M."/>
            <person name="Quesneville H."/>
            <person name="Rouhier N."/>
            <person name="Sakthikumar S."/>
            <person name="Salamov A.A."/>
            <person name="Schmutz J."/>
            <person name="Selles B."/>
            <person name="Shapiro H."/>
            <person name="Tanguay P."/>
            <person name="Tuskan G.A."/>
            <person name="Henrissat B."/>
            <person name="Van de Peer Y."/>
            <person name="Rouze P."/>
            <person name="Ellis J.G."/>
            <person name="Dodds P.N."/>
            <person name="Schein J.E."/>
            <person name="Zhong S."/>
            <person name="Hamelin R.C."/>
            <person name="Grigoriev I.V."/>
            <person name="Szabo L.J."/>
            <person name="Martin F."/>
        </authorList>
    </citation>
    <scope>NUCLEOTIDE SEQUENCE [LARGE SCALE GENOMIC DNA]</scope>
    <source>
        <strain evidence="2">CRL 75-36-700-3 / race SCCL</strain>
    </source>
</reference>
<proteinExistence type="predicted"/>
<dbReference type="Proteomes" id="UP000008783">
    <property type="component" value="Unassembled WGS sequence"/>
</dbReference>
<accession>E3JQ10</accession>
<protein>
    <submittedName>
        <fullName evidence="1">Uncharacterized protein</fullName>
    </submittedName>
</protein>
<dbReference type="InParanoid" id="E3JQ10"/>
<dbReference type="KEGG" id="pgr:PGTG_00049"/>
<evidence type="ECO:0000313" key="2">
    <source>
        <dbReference type="Proteomes" id="UP000008783"/>
    </source>
</evidence>
<dbReference type="EMBL" id="DS178262">
    <property type="protein sequence ID" value="EFP74093.1"/>
    <property type="molecule type" value="Genomic_DNA"/>
</dbReference>
<dbReference type="OrthoDB" id="10274905at2759"/>
<organism evidence="1 2">
    <name type="scientific">Puccinia graminis f. sp. tritici (strain CRL 75-36-700-3 / race SCCL)</name>
    <name type="common">Black stem rust fungus</name>
    <dbReference type="NCBI Taxonomy" id="418459"/>
    <lineage>
        <taxon>Eukaryota</taxon>
        <taxon>Fungi</taxon>
        <taxon>Dikarya</taxon>
        <taxon>Basidiomycota</taxon>
        <taxon>Pucciniomycotina</taxon>
        <taxon>Pucciniomycetes</taxon>
        <taxon>Pucciniales</taxon>
        <taxon>Pucciniaceae</taxon>
        <taxon>Puccinia</taxon>
    </lineage>
</organism>